<accession>A0ABU7DNR4</accession>
<sequence length="103" mass="12058">MKQKMLKKMTVKMINTLLKNTRKRTSQKEEKEAERIESVEEPFNGSFCTFVFIHSNLEEFTHIRINHTETAVYSEYLARGSSQVIRSHTETTSELPVGILLFY</sequence>
<organism evidence="1 2">
    <name type="scientific">Characodon lateralis</name>
    <dbReference type="NCBI Taxonomy" id="208331"/>
    <lineage>
        <taxon>Eukaryota</taxon>
        <taxon>Metazoa</taxon>
        <taxon>Chordata</taxon>
        <taxon>Craniata</taxon>
        <taxon>Vertebrata</taxon>
        <taxon>Euteleostomi</taxon>
        <taxon>Actinopterygii</taxon>
        <taxon>Neopterygii</taxon>
        <taxon>Teleostei</taxon>
        <taxon>Neoteleostei</taxon>
        <taxon>Acanthomorphata</taxon>
        <taxon>Ovalentaria</taxon>
        <taxon>Atherinomorphae</taxon>
        <taxon>Cyprinodontiformes</taxon>
        <taxon>Goodeidae</taxon>
        <taxon>Characodon</taxon>
    </lineage>
</organism>
<keyword evidence="2" id="KW-1185">Reference proteome</keyword>
<evidence type="ECO:0000313" key="1">
    <source>
        <dbReference type="EMBL" id="MED6275924.1"/>
    </source>
</evidence>
<reference evidence="1 2" key="1">
    <citation type="submission" date="2021-06" db="EMBL/GenBank/DDBJ databases">
        <authorList>
            <person name="Palmer J.M."/>
        </authorList>
    </citation>
    <scope>NUCLEOTIDE SEQUENCE [LARGE SCALE GENOMIC DNA]</scope>
    <source>
        <strain evidence="1 2">CL_MEX2019</strain>
        <tissue evidence="1">Muscle</tissue>
    </source>
</reference>
<dbReference type="Proteomes" id="UP001352852">
    <property type="component" value="Unassembled WGS sequence"/>
</dbReference>
<gene>
    <name evidence="1" type="ORF">CHARACLAT_031579</name>
</gene>
<comment type="caution">
    <text evidence="1">The sequence shown here is derived from an EMBL/GenBank/DDBJ whole genome shotgun (WGS) entry which is preliminary data.</text>
</comment>
<dbReference type="EMBL" id="JAHUTJ010029750">
    <property type="protein sequence ID" value="MED6275924.1"/>
    <property type="molecule type" value="Genomic_DNA"/>
</dbReference>
<proteinExistence type="predicted"/>
<evidence type="ECO:0000313" key="2">
    <source>
        <dbReference type="Proteomes" id="UP001352852"/>
    </source>
</evidence>
<protein>
    <submittedName>
        <fullName evidence="1">Uncharacterized protein</fullName>
    </submittedName>
</protein>
<name>A0ABU7DNR4_9TELE</name>